<dbReference type="InterPro" id="IPR039420">
    <property type="entry name" value="WalR-like"/>
</dbReference>
<dbReference type="InterPro" id="IPR001789">
    <property type="entry name" value="Sig_transdc_resp-reg_receiver"/>
</dbReference>
<evidence type="ECO:0000256" key="5">
    <source>
        <dbReference type="PROSITE-ProRule" id="PRU01091"/>
    </source>
</evidence>
<proteinExistence type="predicted"/>
<dbReference type="PROSITE" id="PS51755">
    <property type="entry name" value="OMPR_PHOB"/>
    <property type="match status" value="1"/>
</dbReference>
<feature type="domain" description="OmpR/PhoB-type" evidence="7">
    <location>
        <begin position="120"/>
        <end position="213"/>
    </location>
</feature>
<dbReference type="AlphaFoldDB" id="A0A7Z7BM00"/>
<keyword evidence="4" id="KW-0597">Phosphoprotein</keyword>
<dbReference type="SMART" id="SM00448">
    <property type="entry name" value="REC"/>
    <property type="match status" value="1"/>
</dbReference>
<dbReference type="PROSITE" id="PS50110">
    <property type="entry name" value="RESPONSE_REGULATORY"/>
    <property type="match status" value="1"/>
</dbReference>
<dbReference type="SUPFAM" id="SSF52172">
    <property type="entry name" value="CheY-like"/>
    <property type="match status" value="1"/>
</dbReference>
<keyword evidence="2 5" id="KW-0238">DNA-binding</keyword>
<dbReference type="InterPro" id="IPR001867">
    <property type="entry name" value="OmpR/PhoB-type_DNA-bd"/>
</dbReference>
<accession>A0A7Z7BM00</accession>
<evidence type="ECO:0000259" key="7">
    <source>
        <dbReference type="PROSITE" id="PS51755"/>
    </source>
</evidence>
<keyword evidence="1" id="KW-0805">Transcription regulation</keyword>
<feature type="domain" description="Response regulatory" evidence="6">
    <location>
        <begin position="2"/>
        <end position="112"/>
    </location>
</feature>
<dbReference type="CDD" id="cd00383">
    <property type="entry name" value="trans_reg_C"/>
    <property type="match status" value="1"/>
</dbReference>
<evidence type="ECO:0000256" key="4">
    <source>
        <dbReference type="PROSITE-ProRule" id="PRU00169"/>
    </source>
</evidence>
<reference evidence="8" key="1">
    <citation type="submission" date="2016-10" db="EMBL/GenBank/DDBJ databases">
        <authorList>
            <person name="Varghese N."/>
            <person name="Submissions S."/>
        </authorList>
    </citation>
    <scope>NUCLEOTIDE SEQUENCE [LARGE SCALE GENOMIC DNA]</scope>
    <source>
        <strain evidence="8">YR281</strain>
    </source>
</reference>
<keyword evidence="3" id="KW-0804">Transcription</keyword>
<dbReference type="RefSeq" id="WP_091790622.1">
    <property type="nucleotide sequence ID" value="NZ_FNDI01000063.1"/>
</dbReference>
<dbReference type="GO" id="GO:0006355">
    <property type="term" value="P:regulation of DNA-templated transcription"/>
    <property type="evidence" value="ECO:0007669"/>
    <property type="project" value="InterPro"/>
</dbReference>
<protein>
    <submittedName>
        <fullName evidence="8">DNA-binding response regulator, OmpR family, contains REC and winged-helix (WHTH) domain</fullName>
    </submittedName>
</protein>
<dbReference type="GO" id="GO:0005829">
    <property type="term" value="C:cytosol"/>
    <property type="evidence" value="ECO:0007669"/>
    <property type="project" value="TreeGrafter"/>
</dbReference>
<evidence type="ECO:0000256" key="1">
    <source>
        <dbReference type="ARBA" id="ARBA00023015"/>
    </source>
</evidence>
<evidence type="ECO:0000313" key="9">
    <source>
        <dbReference type="Proteomes" id="UP000198900"/>
    </source>
</evidence>
<dbReference type="Gene3D" id="3.40.50.2300">
    <property type="match status" value="1"/>
</dbReference>
<dbReference type="Gene3D" id="6.10.250.690">
    <property type="match status" value="1"/>
</dbReference>
<dbReference type="Pfam" id="PF00072">
    <property type="entry name" value="Response_reg"/>
    <property type="match status" value="1"/>
</dbReference>
<dbReference type="InterPro" id="IPR011006">
    <property type="entry name" value="CheY-like_superfamily"/>
</dbReference>
<gene>
    <name evidence="8" type="ORF">SAMN04487926_16313</name>
</gene>
<dbReference type="GO" id="GO:0032993">
    <property type="term" value="C:protein-DNA complex"/>
    <property type="evidence" value="ECO:0007669"/>
    <property type="project" value="TreeGrafter"/>
</dbReference>
<dbReference type="Proteomes" id="UP000198900">
    <property type="component" value="Unassembled WGS sequence"/>
</dbReference>
<evidence type="ECO:0000256" key="2">
    <source>
        <dbReference type="ARBA" id="ARBA00023125"/>
    </source>
</evidence>
<comment type="caution">
    <text evidence="8">The sequence shown here is derived from an EMBL/GenBank/DDBJ whole genome shotgun (WGS) entry which is preliminary data.</text>
</comment>
<organism evidence="8 9">
    <name type="scientific">Paraburkholderia steynii</name>
    <dbReference type="NCBI Taxonomy" id="1245441"/>
    <lineage>
        <taxon>Bacteria</taxon>
        <taxon>Pseudomonadati</taxon>
        <taxon>Pseudomonadota</taxon>
        <taxon>Betaproteobacteria</taxon>
        <taxon>Burkholderiales</taxon>
        <taxon>Burkholderiaceae</taxon>
        <taxon>Paraburkholderia</taxon>
    </lineage>
</organism>
<sequence>MRLLLIEDDEMIGEPIVAMMHEAGYAIDWARNGPEAKSLLDHESYDLLLVDDGLLETVGIGLRRRVRSCSMPVLVLTERDAGECRMSGLEKVDYLVEPFGIDELAAQVRASLRRYTRQIGLVYAHGDLSLRPATREATLKGEPLVLAPQEFDLLQALIEEPKRVLTRSEVRERLDGPSEACGSDKVETYVHGLQSKIGAEQIVTVRGAGYRLR</sequence>
<dbReference type="EMBL" id="FNDI01000063">
    <property type="protein sequence ID" value="SDJ56057.1"/>
    <property type="molecule type" value="Genomic_DNA"/>
</dbReference>
<dbReference type="Gene3D" id="1.10.10.10">
    <property type="entry name" value="Winged helix-like DNA-binding domain superfamily/Winged helix DNA-binding domain"/>
    <property type="match status" value="1"/>
</dbReference>
<evidence type="ECO:0000256" key="3">
    <source>
        <dbReference type="ARBA" id="ARBA00023163"/>
    </source>
</evidence>
<dbReference type="GO" id="GO:0000976">
    <property type="term" value="F:transcription cis-regulatory region binding"/>
    <property type="evidence" value="ECO:0007669"/>
    <property type="project" value="TreeGrafter"/>
</dbReference>
<evidence type="ECO:0000259" key="6">
    <source>
        <dbReference type="PROSITE" id="PS50110"/>
    </source>
</evidence>
<dbReference type="PANTHER" id="PTHR48111">
    <property type="entry name" value="REGULATOR OF RPOS"/>
    <property type="match status" value="1"/>
</dbReference>
<dbReference type="InterPro" id="IPR036388">
    <property type="entry name" value="WH-like_DNA-bd_sf"/>
</dbReference>
<dbReference type="GO" id="GO:0000156">
    <property type="term" value="F:phosphorelay response regulator activity"/>
    <property type="evidence" value="ECO:0007669"/>
    <property type="project" value="TreeGrafter"/>
</dbReference>
<dbReference type="SMART" id="SM00862">
    <property type="entry name" value="Trans_reg_C"/>
    <property type="match status" value="1"/>
</dbReference>
<feature type="DNA-binding region" description="OmpR/PhoB-type" evidence="5">
    <location>
        <begin position="120"/>
        <end position="213"/>
    </location>
</feature>
<name>A0A7Z7BM00_9BURK</name>
<feature type="modified residue" description="4-aspartylphosphate" evidence="4">
    <location>
        <position position="51"/>
    </location>
</feature>
<evidence type="ECO:0000313" key="8">
    <source>
        <dbReference type="EMBL" id="SDJ56057.1"/>
    </source>
</evidence>
<dbReference type="PANTHER" id="PTHR48111:SF67">
    <property type="entry name" value="TRANSCRIPTIONAL REGULATORY PROTEIN TCTD"/>
    <property type="match status" value="1"/>
</dbReference>
<dbReference type="Pfam" id="PF00486">
    <property type="entry name" value="Trans_reg_C"/>
    <property type="match status" value="1"/>
</dbReference>
<keyword evidence="9" id="KW-1185">Reference proteome</keyword>